<name>A0A1N7Q1C3_9PROT</name>
<dbReference type="Proteomes" id="UP000185678">
    <property type="component" value="Unassembled WGS sequence"/>
</dbReference>
<dbReference type="STRING" id="80876.SAMN05421779_10966"/>
<accession>A0A1N7Q1C3</accession>
<keyword evidence="2" id="KW-1185">Reference proteome</keyword>
<protein>
    <submittedName>
        <fullName evidence="1">Uncharacterized protein</fullName>
    </submittedName>
</protein>
<gene>
    <name evidence="1" type="ORF">SAMN05421779_10966</name>
</gene>
<organism evidence="1 2">
    <name type="scientific">Insolitispirillum peregrinum</name>
    <dbReference type="NCBI Taxonomy" id="80876"/>
    <lineage>
        <taxon>Bacteria</taxon>
        <taxon>Pseudomonadati</taxon>
        <taxon>Pseudomonadota</taxon>
        <taxon>Alphaproteobacteria</taxon>
        <taxon>Rhodospirillales</taxon>
        <taxon>Novispirillaceae</taxon>
        <taxon>Insolitispirillum</taxon>
    </lineage>
</organism>
<sequence length="325" mass="36437">MQNRPGVAPRQFVDRNLLDEYLFVGESGEKVTVNAEKLLTLLARRQGAQAAAPFAIPRFDEARTAVRWFAQHTGAVTPFVELPDDQQAALLDQLEQTRQQVLAMEQELSTQPQSGDRLLYTQLMPLLLNFPQPVEYHLFQVGTQPVVTNWGMNKSASVRPVDTVGPFLAQWRQRLRDRARQAAEQAAHRQREQSFLGRLTRAGAKTGEITVSLLWNDANDLDLHVECPDGSEISFSNKAACGGILDIDRNAFDQSISPEPVENIVWSQRPTVSGTYHVGVHLFRQRQGLTTSAFTVRVVEKGKARYVQGRVSGRDYLRVTSFTVP</sequence>
<evidence type="ECO:0000313" key="1">
    <source>
        <dbReference type="EMBL" id="SIT16703.1"/>
    </source>
</evidence>
<reference evidence="1 2" key="1">
    <citation type="submission" date="2017-01" db="EMBL/GenBank/DDBJ databases">
        <authorList>
            <person name="Mah S.A."/>
            <person name="Swanson W.J."/>
            <person name="Moy G.W."/>
            <person name="Vacquier V.D."/>
        </authorList>
    </citation>
    <scope>NUCLEOTIDE SEQUENCE [LARGE SCALE GENOMIC DNA]</scope>
    <source>
        <strain evidence="1 2">DSM 11589</strain>
    </source>
</reference>
<evidence type="ECO:0000313" key="2">
    <source>
        <dbReference type="Proteomes" id="UP000185678"/>
    </source>
</evidence>
<proteinExistence type="predicted"/>
<dbReference type="EMBL" id="FTOA01000009">
    <property type="protein sequence ID" value="SIT16703.1"/>
    <property type="molecule type" value="Genomic_DNA"/>
</dbReference>
<dbReference type="AlphaFoldDB" id="A0A1N7Q1C3"/>